<keyword evidence="2" id="KW-1185">Reference proteome</keyword>
<dbReference type="EMBL" id="UYWX01002120">
    <property type="protein sequence ID" value="VDM22234.1"/>
    <property type="molecule type" value="Genomic_DNA"/>
</dbReference>
<proteinExistence type="predicted"/>
<dbReference type="OrthoDB" id="443915at2759"/>
<reference evidence="1 2" key="2">
    <citation type="submission" date="2018-11" db="EMBL/GenBank/DDBJ databases">
        <authorList>
            <consortium name="Pathogen Informatics"/>
        </authorList>
    </citation>
    <scope>NUCLEOTIDE SEQUENCE [LARGE SCALE GENOMIC DNA]</scope>
</reference>
<dbReference type="InterPro" id="IPR003961">
    <property type="entry name" value="FN3_dom"/>
</dbReference>
<evidence type="ECO:0000313" key="2">
    <source>
        <dbReference type="Proteomes" id="UP000274429"/>
    </source>
</evidence>
<protein>
    <submittedName>
        <fullName evidence="3">Fibronectin type-III domain-containing protein</fullName>
    </submittedName>
</protein>
<evidence type="ECO:0000313" key="1">
    <source>
        <dbReference type="EMBL" id="VDM22234.1"/>
    </source>
</evidence>
<dbReference type="Proteomes" id="UP000274429">
    <property type="component" value="Unassembled WGS sequence"/>
</dbReference>
<dbReference type="STRING" id="6205.A0A0R3WR71"/>
<dbReference type="InterPro" id="IPR036116">
    <property type="entry name" value="FN3_sf"/>
</dbReference>
<organism evidence="3">
    <name type="scientific">Hydatigena taeniaeformis</name>
    <name type="common">Feline tapeworm</name>
    <name type="synonym">Taenia taeniaeformis</name>
    <dbReference type="NCBI Taxonomy" id="6205"/>
    <lineage>
        <taxon>Eukaryota</taxon>
        <taxon>Metazoa</taxon>
        <taxon>Spiralia</taxon>
        <taxon>Lophotrochozoa</taxon>
        <taxon>Platyhelminthes</taxon>
        <taxon>Cestoda</taxon>
        <taxon>Eucestoda</taxon>
        <taxon>Cyclophyllidea</taxon>
        <taxon>Taeniidae</taxon>
        <taxon>Hydatigera</taxon>
    </lineage>
</organism>
<evidence type="ECO:0000313" key="3">
    <source>
        <dbReference type="WBParaSite" id="TTAC_0000326101-mRNA-1"/>
    </source>
</evidence>
<dbReference type="Gene3D" id="2.60.40.10">
    <property type="entry name" value="Immunoglobulins"/>
    <property type="match status" value="1"/>
</dbReference>
<dbReference type="CDD" id="cd00063">
    <property type="entry name" value="FN3"/>
    <property type="match status" value="1"/>
</dbReference>
<dbReference type="WBParaSite" id="TTAC_0000326101-mRNA-1">
    <property type="protein sequence ID" value="TTAC_0000326101-mRNA-1"/>
    <property type="gene ID" value="TTAC_0000326101"/>
</dbReference>
<gene>
    <name evidence="1" type="ORF">TTAC_LOCUS3247</name>
</gene>
<reference evidence="3" key="1">
    <citation type="submission" date="2017-02" db="UniProtKB">
        <authorList>
            <consortium name="WormBaseParasite"/>
        </authorList>
    </citation>
    <scope>IDENTIFICATION</scope>
</reference>
<dbReference type="SUPFAM" id="SSF49265">
    <property type="entry name" value="Fibronectin type III"/>
    <property type="match status" value="1"/>
</dbReference>
<name>A0A0R3WR71_HYDTA</name>
<accession>A0A0R3WR71</accession>
<sequence length="155" mass="16354">MKGVDVVSKTAEGSRKLLCGAIEGDVVYSGLERHFELRDLQPASRIAFRVRAINSAGAGGWSPVGGCVMPAARPDQPSGLALDSSSVSTTSITGAVSESEVSVGGVSMTTARLVWTAPFDNGCPITCKRFLIAYHSLVTFFYFTSEGVNEDFLIA</sequence>
<dbReference type="InterPro" id="IPR013783">
    <property type="entry name" value="Ig-like_fold"/>
</dbReference>
<dbReference type="AlphaFoldDB" id="A0A0R3WR71"/>